<reference evidence="3" key="1">
    <citation type="submission" date="2012-05" db="EMBL/GenBank/DDBJ databases">
        <authorList>
            <person name="Krishnakumar V."/>
            <person name="Cheung F."/>
            <person name="Xiao Y."/>
            <person name="Chan A."/>
            <person name="Moskal W.A."/>
            <person name="Town C.D."/>
        </authorList>
    </citation>
    <scope>NUCLEOTIDE SEQUENCE</scope>
</reference>
<dbReference type="AlphaFoldDB" id="I3RZU6"/>
<sequence>MSFLKRTEDRCLHPPCKITSSFYELSAELVSLRNFLYTSKVLRIASRTSLFELEAAGRNYCEEHWDALRDQHNEIDYLDLLKYCFSSAYMVALLHDVLGIPMEEKRFGLGNQMMNGSHVDWTLGSFIIET</sequence>
<evidence type="ECO:0000313" key="3">
    <source>
        <dbReference type="EMBL" id="AFK33538.1"/>
    </source>
</evidence>
<dbReference type="GO" id="GO:0009134">
    <property type="term" value="P:nucleoside diphosphate catabolic process"/>
    <property type="evidence" value="ECO:0007669"/>
    <property type="project" value="TreeGrafter"/>
</dbReference>
<name>I3RZU6_LOTJA</name>
<dbReference type="Pfam" id="PF01150">
    <property type="entry name" value="GDA1_CD39"/>
    <property type="match status" value="1"/>
</dbReference>
<evidence type="ECO:0008006" key="4">
    <source>
        <dbReference type="Google" id="ProtNLM"/>
    </source>
</evidence>
<evidence type="ECO:0000256" key="2">
    <source>
        <dbReference type="ARBA" id="ARBA00022801"/>
    </source>
</evidence>
<protein>
    <recommendedName>
        <fullName evidence="4">Apyrase</fullName>
    </recommendedName>
</protein>
<dbReference type="InterPro" id="IPR000407">
    <property type="entry name" value="GDA1_CD39_NTPase"/>
</dbReference>
<dbReference type="EMBL" id="BT133743">
    <property type="protein sequence ID" value="AFK33538.1"/>
    <property type="molecule type" value="mRNA"/>
</dbReference>
<evidence type="ECO:0000256" key="1">
    <source>
        <dbReference type="ARBA" id="ARBA00009283"/>
    </source>
</evidence>
<keyword evidence="2" id="KW-0378">Hydrolase</keyword>
<comment type="similarity">
    <text evidence="1">Belongs to the GDA1/CD39 NTPase family.</text>
</comment>
<dbReference type="GO" id="GO:0017110">
    <property type="term" value="F:nucleoside diphosphate phosphatase activity"/>
    <property type="evidence" value="ECO:0007669"/>
    <property type="project" value="TreeGrafter"/>
</dbReference>
<dbReference type="PANTHER" id="PTHR11782">
    <property type="entry name" value="ADENOSINE/GUANOSINE DIPHOSPHATASE"/>
    <property type="match status" value="1"/>
</dbReference>
<dbReference type="GO" id="GO:0016020">
    <property type="term" value="C:membrane"/>
    <property type="evidence" value="ECO:0007669"/>
    <property type="project" value="TreeGrafter"/>
</dbReference>
<accession>I3RZU6</accession>
<proteinExistence type="evidence at transcript level"/>
<dbReference type="Gene3D" id="3.30.420.150">
    <property type="entry name" value="Exopolyphosphatase. Domain 2"/>
    <property type="match status" value="1"/>
</dbReference>
<dbReference type="PANTHER" id="PTHR11782:SF96">
    <property type="entry name" value="APYRASE 6-RELATED"/>
    <property type="match status" value="1"/>
</dbReference>
<organism evidence="3">
    <name type="scientific">Lotus japonicus</name>
    <name type="common">Lotus corniculatus var. japonicus</name>
    <dbReference type="NCBI Taxonomy" id="34305"/>
    <lineage>
        <taxon>Eukaryota</taxon>
        <taxon>Viridiplantae</taxon>
        <taxon>Streptophyta</taxon>
        <taxon>Embryophyta</taxon>
        <taxon>Tracheophyta</taxon>
        <taxon>Spermatophyta</taxon>
        <taxon>Magnoliopsida</taxon>
        <taxon>eudicotyledons</taxon>
        <taxon>Gunneridae</taxon>
        <taxon>Pentapetalae</taxon>
        <taxon>rosids</taxon>
        <taxon>fabids</taxon>
        <taxon>Fabales</taxon>
        <taxon>Fabaceae</taxon>
        <taxon>Papilionoideae</taxon>
        <taxon>50 kb inversion clade</taxon>
        <taxon>NPAAA clade</taxon>
        <taxon>Hologalegina</taxon>
        <taxon>robinioid clade</taxon>
        <taxon>Loteae</taxon>
        <taxon>Lotus</taxon>
    </lineage>
</organism>